<dbReference type="RefSeq" id="WP_201075397.1">
    <property type="nucleotide sequence ID" value="NZ_CP067420.1"/>
</dbReference>
<keyword evidence="2" id="KW-0812">Transmembrane</keyword>
<protein>
    <submittedName>
        <fullName evidence="3">Uncharacterized protein</fullName>
    </submittedName>
</protein>
<gene>
    <name evidence="3" type="ORF">IGS68_25490</name>
</gene>
<dbReference type="EMBL" id="CP067420">
    <property type="protein sequence ID" value="QQP89303.1"/>
    <property type="molecule type" value="Genomic_DNA"/>
</dbReference>
<sequence length="74" mass="7388">MIRTMMNGAVHFGGGIVLGVLTIFALKGMAEKGMTGRDDRMGMTGGAGRGMGGTGSAPPPDSTAGRGFDKAEGI</sequence>
<feature type="compositionally biased region" description="Gly residues" evidence="1">
    <location>
        <begin position="43"/>
        <end position="55"/>
    </location>
</feature>
<evidence type="ECO:0000313" key="4">
    <source>
        <dbReference type="Proteomes" id="UP000595197"/>
    </source>
</evidence>
<accession>A0ABX7B5A2</accession>
<reference evidence="3" key="1">
    <citation type="submission" date="2021-02" db="EMBL/GenBank/DDBJ databases">
        <title>Skermanella TT6 skin isolate.</title>
        <authorList>
            <person name="Lee K."/>
            <person name="Ganzorig M."/>
        </authorList>
    </citation>
    <scope>NUCLEOTIDE SEQUENCE</scope>
    <source>
        <strain evidence="3">TT6</strain>
    </source>
</reference>
<name>A0ABX7B5A2_9PROT</name>
<proteinExistence type="predicted"/>
<evidence type="ECO:0000313" key="3">
    <source>
        <dbReference type="EMBL" id="QQP89303.1"/>
    </source>
</evidence>
<feature type="region of interest" description="Disordered" evidence="1">
    <location>
        <begin position="35"/>
        <end position="74"/>
    </location>
</feature>
<keyword evidence="2" id="KW-1133">Transmembrane helix</keyword>
<dbReference type="Proteomes" id="UP000595197">
    <property type="component" value="Chromosome"/>
</dbReference>
<keyword evidence="4" id="KW-1185">Reference proteome</keyword>
<keyword evidence="2" id="KW-0472">Membrane</keyword>
<organism evidence="3 4">
    <name type="scientific">Skermanella cutis</name>
    <dbReference type="NCBI Taxonomy" id="2775420"/>
    <lineage>
        <taxon>Bacteria</taxon>
        <taxon>Pseudomonadati</taxon>
        <taxon>Pseudomonadota</taxon>
        <taxon>Alphaproteobacteria</taxon>
        <taxon>Rhodospirillales</taxon>
        <taxon>Azospirillaceae</taxon>
        <taxon>Skermanella</taxon>
    </lineage>
</organism>
<feature type="transmembrane region" description="Helical" evidence="2">
    <location>
        <begin position="12"/>
        <end position="30"/>
    </location>
</feature>
<evidence type="ECO:0000256" key="1">
    <source>
        <dbReference type="SAM" id="MobiDB-lite"/>
    </source>
</evidence>
<evidence type="ECO:0000256" key="2">
    <source>
        <dbReference type="SAM" id="Phobius"/>
    </source>
</evidence>